<reference evidence="1" key="3">
    <citation type="submission" date="2025-09" db="UniProtKB">
        <authorList>
            <consortium name="Ensembl"/>
        </authorList>
    </citation>
    <scope>IDENTIFICATION</scope>
</reference>
<reference evidence="1 2" key="1">
    <citation type="journal article" date="2011" name="Proc. Natl. Acad. Sci. U.S.A.">
        <title>Genetic diversity and population structure of the endangered marsupial Sarcophilus harrisii (Tasmanian devil).</title>
        <authorList>
            <person name="Miller W."/>
            <person name="Hayes V.M."/>
            <person name="Ratan A."/>
            <person name="Petersen D.C."/>
            <person name="Wittekindt N.E."/>
            <person name="Miller J."/>
            <person name="Walenz B."/>
            <person name="Knight J."/>
            <person name="Qi J."/>
            <person name="Zhao F."/>
            <person name="Wang Q."/>
            <person name="Bedoya-Reina O.C."/>
            <person name="Katiyar N."/>
            <person name="Tomsho L.P."/>
            <person name="Kasson L.M."/>
            <person name="Hardie R.A."/>
            <person name="Woodbridge P."/>
            <person name="Tindall E.A."/>
            <person name="Bertelsen M.F."/>
            <person name="Dixon D."/>
            <person name="Pyecroft S."/>
            <person name="Helgen K.M."/>
            <person name="Lesk A.M."/>
            <person name="Pringle T.H."/>
            <person name="Patterson N."/>
            <person name="Zhang Y."/>
            <person name="Kreiss A."/>
            <person name="Woods G.M."/>
            <person name="Jones M.E."/>
            <person name="Schuster S.C."/>
        </authorList>
    </citation>
    <scope>NUCLEOTIDE SEQUENCE [LARGE SCALE GENOMIC DNA]</scope>
</reference>
<dbReference type="AlphaFoldDB" id="A0A7N4V4Y9"/>
<dbReference type="InParanoid" id="A0A7N4V4Y9"/>
<dbReference type="Ensembl" id="ENSSHAT00000029453.1">
    <property type="protein sequence ID" value="ENSSHAP00000039690.1"/>
    <property type="gene ID" value="ENSSHAG00000027775.1"/>
</dbReference>
<organism evidence="1 2">
    <name type="scientific">Sarcophilus harrisii</name>
    <name type="common">Tasmanian devil</name>
    <name type="synonym">Sarcophilus laniarius</name>
    <dbReference type="NCBI Taxonomy" id="9305"/>
    <lineage>
        <taxon>Eukaryota</taxon>
        <taxon>Metazoa</taxon>
        <taxon>Chordata</taxon>
        <taxon>Craniata</taxon>
        <taxon>Vertebrata</taxon>
        <taxon>Euteleostomi</taxon>
        <taxon>Mammalia</taxon>
        <taxon>Metatheria</taxon>
        <taxon>Dasyuromorphia</taxon>
        <taxon>Dasyuridae</taxon>
        <taxon>Sarcophilus</taxon>
    </lineage>
</organism>
<evidence type="ECO:0000313" key="2">
    <source>
        <dbReference type="Proteomes" id="UP000007648"/>
    </source>
</evidence>
<evidence type="ECO:0000313" key="1">
    <source>
        <dbReference type="Ensembl" id="ENSSHAP00000039690.1"/>
    </source>
</evidence>
<reference evidence="1" key="2">
    <citation type="submission" date="2025-08" db="UniProtKB">
        <authorList>
            <consortium name="Ensembl"/>
        </authorList>
    </citation>
    <scope>IDENTIFICATION</scope>
</reference>
<dbReference type="Proteomes" id="UP000007648">
    <property type="component" value="Unassembled WGS sequence"/>
</dbReference>
<proteinExistence type="predicted"/>
<protein>
    <submittedName>
        <fullName evidence="1">Uncharacterized protein</fullName>
    </submittedName>
</protein>
<sequence>YIQSGYQRPNFGKGTRLIVNS</sequence>
<keyword evidence="2" id="KW-1185">Reference proteome</keyword>
<name>A0A7N4V4Y9_SARHA</name>
<accession>A0A7N4V4Y9</accession>